<dbReference type="RefSeq" id="YP_007877818.1">
    <property type="nucleotide sequence ID" value="NC_021072.1"/>
</dbReference>
<feature type="domain" description="Prolyl 4-hydroxylase alpha subunit Fe(2+) 2OG dioxygenase" evidence="1">
    <location>
        <begin position="101"/>
        <end position="177"/>
    </location>
</feature>
<evidence type="ECO:0000259" key="1">
    <source>
        <dbReference type="Pfam" id="PF13640"/>
    </source>
</evidence>
<organism evidence="2 3">
    <name type="scientific">Synechococcus phage Syn30</name>
    <dbReference type="NCBI Taxonomy" id="536474"/>
    <lineage>
        <taxon>Viruses</taxon>
        <taxon>Duplodnaviria</taxon>
        <taxon>Heunggongvirae</taxon>
        <taxon>Uroviricota</taxon>
        <taxon>Caudoviricetes</taxon>
        <taxon>Pantevenvirales</taxon>
        <taxon>Kyanoviridae</taxon>
        <taxon>Leucotheavirus</taxon>
        <taxon>Leucotheavirus syn30</taxon>
    </lineage>
</organism>
<protein>
    <recommendedName>
        <fullName evidence="1">Prolyl 4-hydroxylase alpha subunit Fe(2+) 2OG dioxygenase domain-containing protein</fullName>
    </recommendedName>
</protein>
<sequence>MHDFIREYQISKELCEELIIHFHTSMNKRPGECGRGVDLNVKRSTDSEFTDLDTGYGKLYHDALMKCVDAYCDEYPFAEFYCEFSAVEPIRLQWYKPGESFRLYHCERGSVESSMRHLVFMTYLNDIDVGGETEFYHQQLKVKPETGKTLIWPSDWTFTHRGVVAPHEHKYIVTGWLSFPSPP</sequence>
<dbReference type="OrthoDB" id="11494at10239"/>
<reference evidence="2 3" key="1">
    <citation type="submission" date="2010-11" db="EMBL/GenBank/DDBJ databases">
        <title>The Genome Sequence of Cyanophage Syn30.</title>
        <authorList>
            <consortium name="The Broad Institute Genome Sequencing Platform"/>
            <person name="Henn M.R."/>
            <person name="Sullivan M.S."/>
            <person name="Osburne M.S."/>
            <person name="Levin J."/>
            <person name="Malboeuf C."/>
            <person name="Casali M."/>
            <person name="Russ C."/>
            <person name="Lennon N."/>
            <person name="Chapman S.B."/>
            <person name="Erlich R."/>
            <person name="Young S.K."/>
            <person name="Yandava C."/>
            <person name="Zeng Q."/>
            <person name="Alvarado L."/>
            <person name="Anderson S."/>
            <person name="Berlin A."/>
            <person name="Chen Z."/>
            <person name="Freedman E."/>
            <person name="Gellesch M."/>
            <person name="Goldberg J."/>
            <person name="Green L."/>
            <person name="Griggs A."/>
            <person name="Gujja S."/>
            <person name="Heilman E.R."/>
            <person name="Heiman D."/>
            <person name="Hollinger A."/>
            <person name="Howarth C."/>
            <person name="Larson L."/>
            <person name="Mehta T."/>
            <person name="Pearson M."/>
            <person name="Roberts A."/>
            <person name="Ryan E."/>
            <person name="Saif S."/>
            <person name="Shea T."/>
            <person name="Shenoy N."/>
            <person name="Sisk P."/>
            <person name="Stolte C."/>
            <person name="Sykes S."/>
            <person name="White J."/>
            <person name="Yu Q."/>
            <person name="Coleman M.L."/>
            <person name="Huang K.H."/>
            <person name="Weigele P.R."/>
            <person name="DeFrancesco A.S."/>
            <person name="Kern S.E."/>
            <person name="Thompson L.R."/>
            <person name="Fu R."/>
            <person name="Hombeck B."/>
            <person name="Chisholm S.W."/>
            <person name="Haas B."/>
            <person name="Nusbaum C."/>
            <person name="Birren B."/>
        </authorList>
    </citation>
    <scope>NUCLEOTIDE SEQUENCE [LARGE SCALE GENOMIC DNA]</scope>
    <source>
        <strain evidence="2 3">Syn30</strain>
    </source>
</reference>
<dbReference type="Pfam" id="PF13640">
    <property type="entry name" value="2OG-FeII_Oxy_3"/>
    <property type="match status" value="1"/>
</dbReference>
<gene>
    <name evidence="2" type="ORF">CPRG_00054</name>
</gene>
<dbReference type="Gene3D" id="2.60.120.620">
    <property type="entry name" value="q2cbj1_9rhob like domain"/>
    <property type="match status" value="1"/>
</dbReference>
<evidence type="ECO:0000313" key="3">
    <source>
        <dbReference type="Proteomes" id="UP000203676"/>
    </source>
</evidence>
<dbReference type="EMBL" id="HQ634189">
    <property type="protein sequence ID" value="AGH56138.1"/>
    <property type="molecule type" value="Genomic_DNA"/>
</dbReference>
<proteinExistence type="predicted"/>
<dbReference type="GeneID" id="15312241"/>
<evidence type="ECO:0000313" key="2">
    <source>
        <dbReference type="EMBL" id="AGH56138.1"/>
    </source>
</evidence>
<dbReference type="Proteomes" id="UP000203676">
    <property type="component" value="Segment"/>
</dbReference>
<dbReference type="KEGG" id="vg:15312241"/>
<name>M4SJH2_9CAUD</name>
<dbReference type="InterPro" id="IPR044862">
    <property type="entry name" value="Pro_4_hyd_alph_FE2OG_OXY"/>
</dbReference>
<accession>M4SJH2</accession>
<keyword evidence="3" id="KW-1185">Reference proteome</keyword>